<dbReference type="eggNOG" id="arCOG13693">
    <property type="taxonomic scope" value="Archaea"/>
</dbReference>
<name>L9XFK2_9EURY</name>
<keyword evidence="1" id="KW-0812">Transmembrane</keyword>
<sequence>MPDIGSPFGVDLATTIFGAGLSLVVSAGAMTYEDQITGWTSAEMIGATGLGLVAVGAVLGIVLVLIGLR</sequence>
<keyword evidence="1" id="KW-1133">Transmembrane helix</keyword>
<evidence type="ECO:0000256" key="1">
    <source>
        <dbReference type="SAM" id="Phobius"/>
    </source>
</evidence>
<gene>
    <name evidence="2" type="ORF">C491_02795</name>
</gene>
<keyword evidence="3" id="KW-1185">Reference proteome</keyword>
<evidence type="ECO:0000313" key="2">
    <source>
        <dbReference type="EMBL" id="ELY60191.1"/>
    </source>
</evidence>
<dbReference type="RefSeq" id="WP_005553627.1">
    <property type="nucleotide sequence ID" value="NZ_AOIB01000013.1"/>
</dbReference>
<comment type="caution">
    <text evidence="2">The sequence shown here is derived from an EMBL/GenBank/DDBJ whole genome shotgun (WGS) entry which is preliminary data.</text>
</comment>
<keyword evidence="1" id="KW-0472">Membrane</keyword>
<dbReference type="EMBL" id="AOIB01000013">
    <property type="protein sequence ID" value="ELY60191.1"/>
    <property type="molecule type" value="Genomic_DNA"/>
</dbReference>
<protein>
    <submittedName>
        <fullName evidence="2">Uncharacterized protein</fullName>
    </submittedName>
</protein>
<dbReference type="Proteomes" id="UP000011688">
    <property type="component" value="Unassembled WGS sequence"/>
</dbReference>
<dbReference type="OrthoDB" id="204744at2157"/>
<feature type="transmembrane region" description="Helical" evidence="1">
    <location>
        <begin position="44"/>
        <end position="68"/>
    </location>
</feature>
<proteinExistence type="predicted"/>
<accession>L9XFK2</accession>
<feature type="transmembrane region" description="Helical" evidence="1">
    <location>
        <begin position="12"/>
        <end position="32"/>
    </location>
</feature>
<organism evidence="2 3">
    <name type="scientific">Natronococcus amylolyticus DSM 10524</name>
    <dbReference type="NCBI Taxonomy" id="1227497"/>
    <lineage>
        <taxon>Archaea</taxon>
        <taxon>Methanobacteriati</taxon>
        <taxon>Methanobacteriota</taxon>
        <taxon>Stenosarchaea group</taxon>
        <taxon>Halobacteria</taxon>
        <taxon>Halobacteriales</taxon>
        <taxon>Natrialbaceae</taxon>
        <taxon>Natronococcus</taxon>
    </lineage>
</organism>
<evidence type="ECO:0000313" key="3">
    <source>
        <dbReference type="Proteomes" id="UP000011688"/>
    </source>
</evidence>
<dbReference type="AlphaFoldDB" id="L9XFK2"/>
<reference evidence="2 3" key="1">
    <citation type="journal article" date="2014" name="PLoS Genet.">
        <title>Phylogenetically driven sequencing of extremely halophilic archaea reveals strategies for static and dynamic osmo-response.</title>
        <authorList>
            <person name="Becker E.A."/>
            <person name="Seitzer P.M."/>
            <person name="Tritt A."/>
            <person name="Larsen D."/>
            <person name="Krusor M."/>
            <person name="Yao A.I."/>
            <person name="Wu D."/>
            <person name="Madern D."/>
            <person name="Eisen J.A."/>
            <person name="Darling A.E."/>
            <person name="Facciotti M.T."/>
        </authorList>
    </citation>
    <scope>NUCLEOTIDE SEQUENCE [LARGE SCALE GENOMIC DNA]</scope>
    <source>
        <strain evidence="2 3">DSM 10524</strain>
    </source>
</reference>